<keyword evidence="1" id="KW-0175">Coiled coil</keyword>
<evidence type="ECO:0000313" key="4">
    <source>
        <dbReference type="Proteomes" id="UP000244855"/>
    </source>
</evidence>
<evidence type="ECO:0000313" key="3">
    <source>
        <dbReference type="EMBL" id="PVH94733.1"/>
    </source>
</evidence>
<proteinExistence type="predicted"/>
<dbReference type="AlphaFoldDB" id="A0A2V1DB18"/>
<evidence type="ECO:0000256" key="2">
    <source>
        <dbReference type="SAM" id="MobiDB-lite"/>
    </source>
</evidence>
<feature type="compositionally biased region" description="Polar residues" evidence="2">
    <location>
        <begin position="196"/>
        <end position="207"/>
    </location>
</feature>
<evidence type="ECO:0000256" key="1">
    <source>
        <dbReference type="SAM" id="Coils"/>
    </source>
</evidence>
<feature type="compositionally biased region" description="Pro residues" evidence="2">
    <location>
        <begin position="176"/>
        <end position="186"/>
    </location>
</feature>
<dbReference type="Proteomes" id="UP000244855">
    <property type="component" value="Unassembled WGS sequence"/>
</dbReference>
<keyword evidence="4" id="KW-1185">Reference proteome</keyword>
<sequence>MSCNAQKYPEIPDGCPICSIQSDIATIRQIQTIMTYRSGVFRSKQAALLENNHTISTPNELSIHYVVRNQWTTTKARLLNRIAAYENRLASLKLKAKKGLKVYYTKEIKDLEKALRIWDAEKEACATIPGVNDISTSSNIWSKISKLPIKDMVRGLKSLFFTRSKRSRPIPTTTPLIPPPPKPILKPPRSFERRSQQPQDPTTTNHLTPLLSPKKETRFSPLVQHSPPYLNTIISFDRNNDYIYTTLSTKPTVHLHNEYTFVDEPTHRPIARRSEDPASRGTWVSPQGWQKVNTSLSSVGWERAAEVMGWIFRKRDRDRGKKGEGRKGTRKMVAGFGWAVGKVVRRGRVDIEGKGEGKVQGDRRRER</sequence>
<dbReference type="EMBL" id="KZ805522">
    <property type="protein sequence ID" value="PVH94733.1"/>
    <property type="molecule type" value="Genomic_DNA"/>
</dbReference>
<reference evidence="3 4" key="1">
    <citation type="journal article" date="2018" name="Sci. Rep.">
        <title>Comparative genomics provides insights into the lifestyle and reveals functional heterogeneity of dark septate endophytic fungi.</title>
        <authorList>
            <person name="Knapp D.G."/>
            <person name="Nemeth J.B."/>
            <person name="Barry K."/>
            <person name="Hainaut M."/>
            <person name="Henrissat B."/>
            <person name="Johnson J."/>
            <person name="Kuo A."/>
            <person name="Lim J.H.P."/>
            <person name="Lipzen A."/>
            <person name="Nolan M."/>
            <person name="Ohm R.A."/>
            <person name="Tamas L."/>
            <person name="Grigoriev I.V."/>
            <person name="Spatafora J.W."/>
            <person name="Nagy L.G."/>
            <person name="Kovacs G.M."/>
        </authorList>
    </citation>
    <scope>NUCLEOTIDE SEQUENCE [LARGE SCALE GENOMIC DNA]</scope>
    <source>
        <strain evidence="3 4">DSE2036</strain>
    </source>
</reference>
<gene>
    <name evidence="3" type="ORF">DM02DRAFT_675967</name>
</gene>
<name>A0A2V1DB18_9PLEO</name>
<protein>
    <submittedName>
        <fullName evidence="3">Uncharacterized protein</fullName>
    </submittedName>
</protein>
<dbReference type="OrthoDB" id="3674353at2759"/>
<feature type="region of interest" description="Disordered" evidence="2">
    <location>
        <begin position="167"/>
        <end position="214"/>
    </location>
</feature>
<accession>A0A2V1DB18</accession>
<feature type="coiled-coil region" evidence="1">
    <location>
        <begin position="68"/>
        <end position="95"/>
    </location>
</feature>
<organism evidence="3 4">
    <name type="scientific">Periconia macrospinosa</name>
    <dbReference type="NCBI Taxonomy" id="97972"/>
    <lineage>
        <taxon>Eukaryota</taxon>
        <taxon>Fungi</taxon>
        <taxon>Dikarya</taxon>
        <taxon>Ascomycota</taxon>
        <taxon>Pezizomycotina</taxon>
        <taxon>Dothideomycetes</taxon>
        <taxon>Pleosporomycetidae</taxon>
        <taxon>Pleosporales</taxon>
        <taxon>Massarineae</taxon>
        <taxon>Periconiaceae</taxon>
        <taxon>Periconia</taxon>
    </lineage>
</organism>